<dbReference type="HOGENOM" id="CLU_2372812_0_0_1"/>
<dbReference type="GO" id="GO:0061630">
    <property type="term" value="F:ubiquitin protein ligase activity"/>
    <property type="evidence" value="ECO:0007669"/>
    <property type="project" value="InterPro"/>
</dbReference>
<dbReference type="GO" id="GO:0000795">
    <property type="term" value="C:synaptonemal complex"/>
    <property type="evidence" value="ECO:0007669"/>
    <property type="project" value="InterPro"/>
</dbReference>
<dbReference type="PANTHER" id="PTHR14305:SF0">
    <property type="entry name" value="E3 UBIQUITIN-PROTEIN LIGASE CCNB1IP1"/>
    <property type="match status" value="1"/>
</dbReference>
<name>M7SQY1_EUTLA</name>
<organism evidence="1 2">
    <name type="scientific">Eutypa lata (strain UCR-EL1)</name>
    <name type="common">Grapevine dieback disease fungus</name>
    <name type="synonym">Eutypa armeniacae</name>
    <dbReference type="NCBI Taxonomy" id="1287681"/>
    <lineage>
        <taxon>Eukaryota</taxon>
        <taxon>Fungi</taxon>
        <taxon>Dikarya</taxon>
        <taxon>Ascomycota</taxon>
        <taxon>Pezizomycotina</taxon>
        <taxon>Sordariomycetes</taxon>
        <taxon>Xylariomycetidae</taxon>
        <taxon>Xylariales</taxon>
        <taxon>Diatrypaceae</taxon>
        <taxon>Eutypa</taxon>
    </lineage>
</organism>
<protein>
    <submittedName>
        <fullName evidence="1">Putative cyclin b1 interacting protein 1 protein</fullName>
    </submittedName>
</protein>
<dbReference type="KEGG" id="ela:UCREL1_4081"/>
<dbReference type="InterPro" id="IPR042448">
    <property type="entry name" value="CCNB1IP1"/>
</dbReference>
<sequence length="95" mass="10699">MEHVLRYDAVITNLNPSEDYKTSVLSGLSPNAITECTSRALSFWAYQVTQEIAYQQTQVRKTTEKYSGLSVELDKIINDANLNIANNQKELASRS</sequence>
<accession>M7SQY1</accession>
<dbReference type="PANTHER" id="PTHR14305">
    <property type="entry name" value="E3 UBIQUITIN-PROTEIN LIGASE CCNB1IP1"/>
    <property type="match status" value="1"/>
</dbReference>
<dbReference type="GO" id="GO:0007131">
    <property type="term" value="P:reciprocal meiotic recombination"/>
    <property type="evidence" value="ECO:0007669"/>
    <property type="project" value="InterPro"/>
</dbReference>
<dbReference type="AlphaFoldDB" id="M7SQY1"/>
<proteinExistence type="predicted"/>
<keyword evidence="2" id="KW-1185">Reference proteome</keyword>
<evidence type="ECO:0000313" key="2">
    <source>
        <dbReference type="Proteomes" id="UP000012174"/>
    </source>
</evidence>
<reference evidence="2" key="1">
    <citation type="journal article" date="2013" name="Genome Announc.">
        <title>Draft genome sequence of the grapevine dieback fungus Eutypa lata UCR-EL1.</title>
        <authorList>
            <person name="Blanco-Ulate B."/>
            <person name="Rolshausen P.E."/>
            <person name="Cantu D."/>
        </authorList>
    </citation>
    <scope>NUCLEOTIDE SEQUENCE [LARGE SCALE GENOMIC DNA]</scope>
    <source>
        <strain evidence="2">UCR-EL1</strain>
    </source>
</reference>
<evidence type="ECO:0000313" key="1">
    <source>
        <dbReference type="EMBL" id="EMR68899.1"/>
    </source>
</evidence>
<dbReference type="Proteomes" id="UP000012174">
    <property type="component" value="Unassembled WGS sequence"/>
</dbReference>
<dbReference type="EMBL" id="KB706154">
    <property type="protein sequence ID" value="EMR68899.1"/>
    <property type="molecule type" value="Genomic_DNA"/>
</dbReference>
<dbReference type="OrthoDB" id="441210at2759"/>
<gene>
    <name evidence="1" type="ORF">UCREL1_4081</name>
</gene>